<accession>A0A0D3G7G3</accession>
<evidence type="ECO:0000313" key="1">
    <source>
        <dbReference type="EnsemblPlants" id="OBART05G15890.1"/>
    </source>
</evidence>
<reference evidence="1" key="2">
    <citation type="submission" date="2015-03" db="UniProtKB">
        <authorList>
            <consortium name="EnsemblPlants"/>
        </authorList>
    </citation>
    <scope>IDENTIFICATION</scope>
</reference>
<sequence length="156" mass="17144">MLTGVLGRGGGQALRYDIGRDTNIWSYGDKKIVGTMQGSPFALSTVHVCNLGSQDYTHTKIYDAITNLSFVPFRGGNRRELPVCQAVWIFIEAVGCSCRGKAAASCQLTIFITVCFHYEAYFFSLVTLPFNKDGSMLSLILYGDVLGIIPLIPDYL</sequence>
<protein>
    <submittedName>
        <fullName evidence="1">Uncharacterized protein</fullName>
    </submittedName>
</protein>
<name>A0A0D3G7G3_9ORYZ</name>
<dbReference type="Gramene" id="OBART05G15890.1">
    <property type="protein sequence ID" value="OBART05G15890.1"/>
    <property type="gene ID" value="OBART05G15890"/>
</dbReference>
<evidence type="ECO:0000313" key="2">
    <source>
        <dbReference type="Proteomes" id="UP000026960"/>
    </source>
</evidence>
<proteinExistence type="predicted"/>
<reference evidence="1" key="1">
    <citation type="journal article" date="2009" name="Rice">
        <title>De Novo Next Generation Sequencing of Plant Genomes.</title>
        <authorList>
            <person name="Rounsley S."/>
            <person name="Marri P.R."/>
            <person name="Yu Y."/>
            <person name="He R."/>
            <person name="Sisneros N."/>
            <person name="Goicoechea J.L."/>
            <person name="Lee S.J."/>
            <person name="Angelova A."/>
            <person name="Kudrna D."/>
            <person name="Luo M."/>
            <person name="Affourtit J."/>
            <person name="Desany B."/>
            <person name="Knight J."/>
            <person name="Niazi F."/>
            <person name="Egholm M."/>
            <person name="Wing R.A."/>
        </authorList>
    </citation>
    <scope>NUCLEOTIDE SEQUENCE [LARGE SCALE GENOMIC DNA]</scope>
    <source>
        <strain evidence="1">cv. IRGC 105608</strain>
    </source>
</reference>
<organism evidence="1">
    <name type="scientific">Oryza barthii</name>
    <dbReference type="NCBI Taxonomy" id="65489"/>
    <lineage>
        <taxon>Eukaryota</taxon>
        <taxon>Viridiplantae</taxon>
        <taxon>Streptophyta</taxon>
        <taxon>Embryophyta</taxon>
        <taxon>Tracheophyta</taxon>
        <taxon>Spermatophyta</taxon>
        <taxon>Magnoliopsida</taxon>
        <taxon>Liliopsida</taxon>
        <taxon>Poales</taxon>
        <taxon>Poaceae</taxon>
        <taxon>BOP clade</taxon>
        <taxon>Oryzoideae</taxon>
        <taxon>Oryzeae</taxon>
        <taxon>Oryzinae</taxon>
        <taxon>Oryza</taxon>
    </lineage>
</organism>
<keyword evidence="2" id="KW-1185">Reference proteome</keyword>
<dbReference type="Proteomes" id="UP000026960">
    <property type="component" value="Chromosome 5"/>
</dbReference>
<dbReference type="EnsemblPlants" id="OBART05G15890.1">
    <property type="protein sequence ID" value="OBART05G15890.1"/>
    <property type="gene ID" value="OBART05G15890"/>
</dbReference>
<dbReference type="AlphaFoldDB" id="A0A0D3G7G3"/>
<dbReference type="HOGENOM" id="CLU_1752715_0_0_1"/>
<dbReference type="PaxDb" id="65489-OBART05G15890.1"/>